<dbReference type="GO" id="GO:0005886">
    <property type="term" value="C:plasma membrane"/>
    <property type="evidence" value="ECO:0007669"/>
    <property type="project" value="UniProtKB-SubCell"/>
</dbReference>
<feature type="transmembrane region" description="Helical" evidence="10">
    <location>
        <begin position="50"/>
        <end position="70"/>
    </location>
</feature>
<comment type="catalytic activity">
    <reaction evidence="8">
        <text>fluoride(in) = fluoride(out)</text>
        <dbReference type="Rhea" id="RHEA:76159"/>
        <dbReference type="ChEBI" id="CHEBI:17051"/>
    </reaction>
    <physiologicalReaction direction="left-to-right" evidence="8">
        <dbReference type="Rhea" id="RHEA:76160"/>
    </physiologicalReaction>
</comment>
<feature type="binding site" evidence="10">
    <location>
        <position position="95"/>
    </location>
    <ligand>
        <name>Na(+)</name>
        <dbReference type="ChEBI" id="CHEBI:29101"/>
        <note>structural</note>
    </ligand>
</feature>
<dbReference type="EMBL" id="JAAOIV010000002">
    <property type="protein sequence ID" value="NHN54780.1"/>
    <property type="molecule type" value="Genomic_DNA"/>
</dbReference>
<feature type="transmembrane region" description="Helical" evidence="10">
    <location>
        <begin position="20"/>
        <end position="38"/>
    </location>
</feature>
<keyword evidence="10" id="KW-0406">Ion transport</keyword>
<keyword evidence="4 10" id="KW-1133">Transmembrane helix</keyword>
<evidence type="ECO:0000256" key="7">
    <source>
        <dbReference type="ARBA" id="ARBA00035120"/>
    </source>
</evidence>
<dbReference type="GO" id="GO:0062054">
    <property type="term" value="F:fluoride channel activity"/>
    <property type="evidence" value="ECO:0007669"/>
    <property type="project" value="UniProtKB-UniRule"/>
</dbReference>
<protein>
    <recommendedName>
        <fullName evidence="10">Fluoride-specific ion channel FluC</fullName>
    </recommendedName>
</protein>
<comment type="function">
    <text evidence="9 10">Fluoride-specific ion channel. Important for reducing fluoride concentration in the cell, thus reducing its toxicity.</text>
</comment>
<feature type="transmembrane region" description="Helical" evidence="10">
    <location>
        <begin position="112"/>
        <end position="134"/>
    </location>
</feature>
<dbReference type="Pfam" id="PF02537">
    <property type="entry name" value="CRCB"/>
    <property type="match status" value="1"/>
</dbReference>
<dbReference type="HAMAP" id="MF_00454">
    <property type="entry name" value="FluC"/>
    <property type="match status" value="1"/>
</dbReference>
<keyword evidence="12" id="KW-1185">Reference proteome</keyword>
<gene>
    <name evidence="10" type="primary">fluC</name>
    <name evidence="10" type="synonym">crcB</name>
    <name evidence="11" type="ORF">G9U51_03155</name>
</gene>
<proteinExistence type="inferred from homology"/>
<dbReference type="AlphaFoldDB" id="A0A967E926"/>
<feature type="transmembrane region" description="Helical" evidence="10">
    <location>
        <begin position="82"/>
        <end position="100"/>
    </location>
</feature>
<dbReference type="PANTHER" id="PTHR28259">
    <property type="entry name" value="FLUORIDE EXPORT PROTEIN 1-RELATED"/>
    <property type="match status" value="1"/>
</dbReference>
<evidence type="ECO:0000256" key="8">
    <source>
        <dbReference type="ARBA" id="ARBA00035585"/>
    </source>
</evidence>
<evidence type="ECO:0000256" key="4">
    <source>
        <dbReference type="ARBA" id="ARBA00022989"/>
    </source>
</evidence>
<keyword evidence="3 10" id="KW-0812">Transmembrane</keyword>
<evidence type="ECO:0000256" key="3">
    <source>
        <dbReference type="ARBA" id="ARBA00022692"/>
    </source>
</evidence>
<comment type="similarity">
    <text evidence="7 10">Belongs to the fluoride channel Fluc/FEX (TC 1.A.43) family.</text>
</comment>
<dbReference type="GO" id="GO:0046872">
    <property type="term" value="F:metal ion binding"/>
    <property type="evidence" value="ECO:0007669"/>
    <property type="project" value="UniProtKB-KW"/>
</dbReference>
<evidence type="ECO:0000256" key="1">
    <source>
        <dbReference type="ARBA" id="ARBA00004651"/>
    </source>
</evidence>
<name>A0A967E926_9MICO</name>
<evidence type="ECO:0000256" key="2">
    <source>
        <dbReference type="ARBA" id="ARBA00022475"/>
    </source>
</evidence>
<keyword evidence="6 10" id="KW-0407">Ion channel</keyword>
<sequence length="141" mass="14244">MESIDPDIASSRGVHQDPALLGLVFVGGCAGTAIRAALEDAAPAHGGWPWATFLINLVGAFLLAALLEVLGRGPDVGIRRRIRLGVGTGLLGGFTTYSTFAVEITGLGVASAIGYAVATVCLGVLAAAAGALFARRLGERA</sequence>
<feature type="binding site" evidence="10">
    <location>
        <position position="92"/>
    </location>
    <ligand>
        <name>Na(+)</name>
        <dbReference type="ChEBI" id="CHEBI:29101"/>
        <note>structural</note>
    </ligand>
</feature>
<keyword evidence="2 10" id="KW-1003">Cell membrane</keyword>
<accession>A0A967E926</accession>
<keyword evidence="10" id="KW-0813">Transport</keyword>
<dbReference type="RefSeq" id="WP_166193051.1">
    <property type="nucleotide sequence ID" value="NZ_JAAOIV010000002.1"/>
</dbReference>
<organism evidence="11 12">
    <name type="scientific">Metallococcus carri</name>
    <dbReference type="NCBI Taxonomy" id="1656884"/>
    <lineage>
        <taxon>Bacteria</taxon>
        <taxon>Bacillati</taxon>
        <taxon>Actinomycetota</taxon>
        <taxon>Actinomycetes</taxon>
        <taxon>Micrococcales</taxon>
        <taxon>Dermacoccaceae</taxon>
        <taxon>Metallococcus</taxon>
    </lineage>
</organism>
<dbReference type="Proteomes" id="UP000744769">
    <property type="component" value="Unassembled WGS sequence"/>
</dbReference>
<dbReference type="PANTHER" id="PTHR28259:SF1">
    <property type="entry name" value="FLUORIDE EXPORT PROTEIN 1-RELATED"/>
    <property type="match status" value="1"/>
</dbReference>
<evidence type="ECO:0000256" key="9">
    <source>
        <dbReference type="ARBA" id="ARBA00049940"/>
    </source>
</evidence>
<dbReference type="InterPro" id="IPR003691">
    <property type="entry name" value="FluC"/>
</dbReference>
<reference evidence="11" key="1">
    <citation type="submission" date="2020-03" db="EMBL/GenBank/DDBJ databases">
        <title>Draft sequencing of Calidifontibacter sp. DB0510.</title>
        <authorList>
            <person name="Kim D.-U."/>
        </authorList>
    </citation>
    <scope>NUCLEOTIDE SEQUENCE</scope>
    <source>
        <strain evidence="11">DB0510</strain>
    </source>
</reference>
<keyword evidence="10" id="KW-0915">Sodium</keyword>
<comment type="subcellular location">
    <subcellularLocation>
        <location evidence="1 10">Cell membrane</location>
        <topology evidence="1 10">Multi-pass membrane protein</topology>
    </subcellularLocation>
</comment>
<evidence type="ECO:0000313" key="11">
    <source>
        <dbReference type="EMBL" id="NHN54780.1"/>
    </source>
</evidence>
<dbReference type="GO" id="GO:0140114">
    <property type="term" value="P:cellular detoxification of fluoride"/>
    <property type="evidence" value="ECO:0007669"/>
    <property type="project" value="UniProtKB-UniRule"/>
</dbReference>
<evidence type="ECO:0000256" key="6">
    <source>
        <dbReference type="ARBA" id="ARBA00023303"/>
    </source>
</evidence>
<comment type="activity regulation">
    <text evidence="10">Na(+) is not transported, but it plays an essential structural role and its presence is essential for fluoride channel function.</text>
</comment>
<evidence type="ECO:0000313" key="12">
    <source>
        <dbReference type="Proteomes" id="UP000744769"/>
    </source>
</evidence>
<evidence type="ECO:0000256" key="5">
    <source>
        <dbReference type="ARBA" id="ARBA00023136"/>
    </source>
</evidence>
<evidence type="ECO:0000256" key="10">
    <source>
        <dbReference type="HAMAP-Rule" id="MF_00454"/>
    </source>
</evidence>
<comment type="caution">
    <text evidence="11">The sequence shown here is derived from an EMBL/GenBank/DDBJ whole genome shotgun (WGS) entry which is preliminary data.</text>
</comment>
<keyword evidence="5 10" id="KW-0472">Membrane</keyword>
<keyword evidence="10" id="KW-0479">Metal-binding</keyword>